<name>A0ABW9Z5G5_9FLAO</name>
<proteinExistence type="predicted"/>
<evidence type="ECO:0008006" key="5">
    <source>
        <dbReference type="Google" id="ProtNLM"/>
    </source>
</evidence>
<feature type="region of interest" description="Disordered" evidence="2">
    <location>
        <begin position="81"/>
        <end position="158"/>
    </location>
</feature>
<feature type="coiled-coil region" evidence="1">
    <location>
        <begin position="2"/>
        <end position="38"/>
    </location>
</feature>
<evidence type="ECO:0000256" key="1">
    <source>
        <dbReference type="SAM" id="Coils"/>
    </source>
</evidence>
<dbReference type="RefSeq" id="WP_166535723.1">
    <property type="nucleotide sequence ID" value="NZ_JAABLM010000001.1"/>
</dbReference>
<evidence type="ECO:0000313" key="3">
    <source>
        <dbReference type="EMBL" id="NBL63899.1"/>
    </source>
</evidence>
<accession>A0ABW9Z5G5</accession>
<feature type="compositionally biased region" description="Acidic residues" evidence="2">
    <location>
        <begin position="119"/>
        <end position="148"/>
    </location>
</feature>
<feature type="compositionally biased region" description="Basic and acidic residues" evidence="2">
    <location>
        <begin position="259"/>
        <end position="310"/>
    </location>
</feature>
<feature type="region of interest" description="Disordered" evidence="2">
    <location>
        <begin position="259"/>
        <end position="311"/>
    </location>
</feature>
<feature type="compositionally biased region" description="Basic and acidic residues" evidence="2">
    <location>
        <begin position="90"/>
        <end position="103"/>
    </location>
</feature>
<reference evidence="4" key="1">
    <citation type="submission" date="2020-01" db="EMBL/GenBank/DDBJ databases">
        <title>Sphingomonas sp. strain CSW-10.</title>
        <authorList>
            <person name="Chen W.-M."/>
        </authorList>
    </citation>
    <scope>NUCLEOTIDE SEQUENCE [LARGE SCALE GENOMIC DNA]</scope>
    <source>
        <strain evidence="4">NST-5</strain>
    </source>
</reference>
<evidence type="ECO:0000256" key="2">
    <source>
        <dbReference type="SAM" id="MobiDB-lite"/>
    </source>
</evidence>
<keyword evidence="4" id="KW-1185">Reference proteome</keyword>
<dbReference type="EMBL" id="JAABLM010000001">
    <property type="protein sequence ID" value="NBL63899.1"/>
    <property type="molecule type" value="Genomic_DNA"/>
</dbReference>
<dbReference type="Proteomes" id="UP000798602">
    <property type="component" value="Unassembled WGS sequence"/>
</dbReference>
<keyword evidence="1" id="KW-0175">Coiled coil</keyword>
<protein>
    <recommendedName>
        <fullName evidence="5">MJ0042 family finger-like protein</fullName>
    </recommendedName>
</protein>
<evidence type="ECO:0000313" key="4">
    <source>
        <dbReference type="Proteomes" id="UP000798602"/>
    </source>
</evidence>
<organism evidence="3 4">
    <name type="scientific">Flavobacterium ichthyis</name>
    <dbReference type="NCBI Taxonomy" id="2698827"/>
    <lineage>
        <taxon>Bacteria</taxon>
        <taxon>Pseudomonadati</taxon>
        <taxon>Bacteroidota</taxon>
        <taxon>Flavobacteriia</taxon>
        <taxon>Flavobacteriales</taxon>
        <taxon>Flavobacteriaceae</taxon>
        <taxon>Flavobacterium</taxon>
    </lineage>
</organism>
<gene>
    <name evidence="3" type="ORF">GV828_01655</name>
</gene>
<sequence>MKKKLEAELMSLAHRILKLKNKSELQQLQEESRKLYEKLSVLLFVEENFSGNQPTIGRQEATAIIENVFENDEKEQVQAEDFVENNNDTNAEKVVEETPEVKAEVAGNPEENDKQSINLEDEEKPEIDEVEKEPVEETTEEISEEEQSEKEKSEEKVVVGKIELSEDDLDEEEPTVFENEENISLEEVEEAVDEEISTLEPEDMGIPKSLVPDSPHFELAFDKKEEVEEVAKESGHQIIFEDFLGEEYKDLEFVKAEIREHEAEETPVDEQKTEEIESFDEEKNQEPEPEKVVEPEKTSTENKPQSDKVTKGITIGLNDRVGFVNNLFGGSNEDFNRVLSQLNTFDNFEDAKNFVEDLVKPDYNDWKGKEDYEERFLEVVENKFK</sequence>
<feature type="compositionally biased region" description="Basic and acidic residues" evidence="2">
    <location>
        <begin position="149"/>
        <end position="158"/>
    </location>
</feature>
<comment type="caution">
    <text evidence="3">The sequence shown here is derived from an EMBL/GenBank/DDBJ whole genome shotgun (WGS) entry which is preliminary data.</text>
</comment>